<keyword evidence="3 5" id="KW-0489">Methyltransferase</keyword>
<sequence length="308" mass="34540">MESAKSSPICNPNANGLSNPPLKLKLCFLAPLTEMPTSPSPSSTPAAAKAELDSSKMTMNESDDDGLALPASTLDALKEFYAERDARADEFNKLKVQAEAIHAAIDKDEMKPLSMDAFTEDWNESQFWYADETAELYTKLMLEGATSDMTVAVVSTPSVFVALKNALNAAPPEQPKPKLILLEHDKRFNVFPEFVYYDFAQPLKLPDHLKGTCDRIICDPPFLSEDCQTKAALTVRWLARPLSPDTEQQQPRLIVCTGERMKDLVTRVYRAFGLRTTDYDPVHARQLGNEFYCYANFESPSWRWREGA</sequence>
<dbReference type="Pfam" id="PF10237">
    <property type="entry name" value="N6-adenineMlase"/>
    <property type="match status" value="1"/>
</dbReference>
<dbReference type="EC" id="2.1.1.-" evidence="5"/>
<protein>
    <recommendedName>
        <fullName evidence="5">Protein-lysine N-methyltransferase EFM5</fullName>
        <ecNumber evidence="5">2.1.1.-</ecNumber>
    </recommendedName>
    <alternativeName>
        <fullName evidence="5">Elongation factor methyltransferase 5</fullName>
    </alternativeName>
</protein>
<dbReference type="HAMAP" id="MF_03187">
    <property type="entry name" value="Methyltr_EFM5"/>
    <property type="match status" value="1"/>
</dbReference>
<evidence type="ECO:0000256" key="4">
    <source>
        <dbReference type="ARBA" id="ARBA00022679"/>
    </source>
</evidence>
<name>A0AAE0LYM4_9PEZI</name>
<reference evidence="7" key="1">
    <citation type="journal article" date="2023" name="Mol. Phylogenet. Evol.">
        <title>Genome-scale phylogeny and comparative genomics of the fungal order Sordariales.</title>
        <authorList>
            <person name="Hensen N."/>
            <person name="Bonometti L."/>
            <person name="Westerberg I."/>
            <person name="Brannstrom I.O."/>
            <person name="Guillou S."/>
            <person name="Cros-Aarteil S."/>
            <person name="Calhoun S."/>
            <person name="Haridas S."/>
            <person name="Kuo A."/>
            <person name="Mondo S."/>
            <person name="Pangilinan J."/>
            <person name="Riley R."/>
            <person name="LaButti K."/>
            <person name="Andreopoulos B."/>
            <person name="Lipzen A."/>
            <person name="Chen C."/>
            <person name="Yan M."/>
            <person name="Daum C."/>
            <person name="Ng V."/>
            <person name="Clum A."/>
            <person name="Steindorff A."/>
            <person name="Ohm R.A."/>
            <person name="Martin F."/>
            <person name="Silar P."/>
            <person name="Natvig D.O."/>
            <person name="Lalanne C."/>
            <person name="Gautier V."/>
            <person name="Ament-Velasquez S.L."/>
            <person name="Kruys A."/>
            <person name="Hutchinson M.I."/>
            <person name="Powell A.J."/>
            <person name="Barry K."/>
            <person name="Miller A.N."/>
            <person name="Grigoriev I.V."/>
            <person name="Debuchy R."/>
            <person name="Gladieux P."/>
            <person name="Hiltunen Thoren M."/>
            <person name="Johannesson H."/>
        </authorList>
    </citation>
    <scope>NUCLEOTIDE SEQUENCE</scope>
    <source>
        <strain evidence="7">CBS 168.71</strain>
    </source>
</reference>
<comment type="subcellular location">
    <subcellularLocation>
        <location evidence="1 5">Cytoplasm</location>
    </subcellularLocation>
</comment>
<dbReference type="PANTHER" id="PTHR13200:SF0">
    <property type="entry name" value="EEF1A LYSINE METHYLTRANSFERASE 1"/>
    <property type="match status" value="1"/>
</dbReference>
<comment type="function">
    <text evidence="5">S-adenosyl-L-methionine-dependent protein-lysine N-methyltransferase that trimethylates elongation factor 1-alpha at 'Lys-79'.</text>
</comment>
<comment type="caution">
    <text evidence="7">The sequence shown here is derived from an EMBL/GenBank/DDBJ whole genome shotgun (WGS) entry which is preliminary data.</text>
</comment>
<evidence type="ECO:0000256" key="3">
    <source>
        <dbReference type="ARBA" id="ARBA00022603"/>
    </source>
</evidence>
<dbReference type="EMBL" id="JAUEPN010000001">
    <property type="protein sequence ID" value="KAK3301519.1"/>
    <property type="molecule type" value="Genomic_DNA"/>
</dbReference>
<keyword evidence="8" id="KW-1185">Reference proteome</keyword>
<dbReference type="GO" id="GO:0016279">
    <property type="term" value="F:protein-lysine N-methyltransferase activity"/>
    <property type="evidence" value="ECO:0007669"/>
    <property type="project" value="UniProtKB-UniRule"/>
</dbReference>
<reference evidence="7" key="2">
    <citation type="submission" date="2023-06" db="EMBL/GenBank/DDBJ databases">
        <authorList>
            <consortium name="Lawrence Berkeley National Laboratory"/>
            <person name="Haridas S."/>
            <person name="Hensen N."/>
            <person name="Bonometti L."/>
            <person name="Westerberg I."/>
            <person name="Brannstrom I.O."/>
            <person name="Guillou S."/>
            <person name="Cros-Aarteil S."/>
            <person name="Calhoun S."/>
            <person name="Kuo A."/>
            <person name="Mondo S."/>
            <person name="Pangilinan J."/>
            <person name="Riley R."/>
            <person name="Labutti K."/>
            <person name="Andreopoulos B."/>
            <person name="Lipzen A."/>
            <person name="Chen C."/>
            <person name="Yanf M."/>
            <person name="Daum C."/>
            <person name="Ng V."/>
            <person name="Clum A."/>
            <person name="Steindorff A."/>
            <person name="Ohm R."/>
            <person name="Martin F."/>
            <person name="Silar P."/>
            <person name="Natvig D."/>
            <person name="Lalanne C."/>
            <person name="Gautier V."/>
            <person name="Ament-Velasquez S.L."/>
            <person name="Kruys A."/>
            <person name="Hutchinson M.I."/>
            <person name="Powell A.J."/>
            <person name="Barry K."/>
            <person name="Miller A.N."/>
            <person name="Grigoriev I.V."/>
            <person name="Debuchy R."/>
            <person name="Gladieux P."/>
            <person name="Thoren M.H."/>
            <person name="Johannesson H."/>
        </authorList>
    </citation>
    <scope>NUCLEOTIDE SEQUENCE</scope>
    <source>
        <strain evidence="7">CBS 168.71</strain>
    </source>
</reference>
<evidence type="ECO:0000256" key="1">
    <source>
        <dbReference type="ARBA" id="ARBA00004496"/>
    </source>
</evidence>
<comment type="similarity">
    <text evidence="5">Belongs to the class I-like SAM-binding methyltransferase superfamily. EFM5 family.</text>
</comment>
<dbReference type="GO" id="GO:0005737">
    <property type="term" value="C:cytoplasm"/>
    <property type="evidence" value="ECO:0007669"/>
    <property type="project" value="UniProtKB-SubCell"/>
</dbReference>
<dbReference type="AlphaFoldDB" id="A0AAE0LYM4"/>
<dbReference type="GO" id="GO:0032259">
    <property type="term" value="P:methylation"/>
    <property type="evidence" value="ECO:0007669"/>
    <property type="project" value="UniProtKB-KW"/>
</dbReference>
<evidence type="ECO:0000256" key="6">
    <source>
        <dbReference type="SAM" id="MobiDB-lite"/>
    </source>
</evidence>
<dbReference type="Proteomes" id="UP001278766">
    <property type="component" value="Unassembled WGS sequence"/>
</dbReference>
<organism evidence="7 8">
    <name type="scientific">Chaetomium fimeti</name>
    <dbReference type="NCBI Taxonomy" id="1854472"/>
    <lineage>
        <taxon>Eukaryota</taxon>
        <taxon>Fungi</taxon>
        <taxon>Dikarya</taxon>
        <taxon>Ascomycota</taxon>
        <taxon>Pezizomycotina</taxon>
        <taxon>Sordariomycetes</taxon>
        <taxon>Sordariomycetidae</taxon>
        <taxon>Sordariales</taxon>
        <taxon>Chaetomiaceae</taxon>
        <taxon>Chaetomium</taxon>
    </lineage>
</organism>
<evidence type="ECO:0000256" key="2">
    <source>
        <dbReference type="ARBA" id="ARBA00022490"/>
    </source>
</evidence>
<proteinExistence type="inferred from homology"/>
<dbReference type="InterPro" id="IPR019369">
    <property type="entry name" value="Efm5/EEF1AKMT1"/>
</dbReference>
<gene>
    <name evidence="5" type="primary">EFM5</name>
    <name evidence="7" type="ORF">B0H64DRAFT_383843</name>
</gene>
<evidence type="ECO:0000313" key="7">
    <source>
        <dbReference type="EMBL" id="KAK3301519.1"/>
    </source>
</evidence>
<dbReference type="PANTHER" id="PTHR13200">
    <property type="entry name" value="EEF1A LYSINE METHYLTRANSFERASE 1"/>
    <property type="match status" value="1"/>
</dbReference>
<dbReference type="InterPro" id="IPR041370">
    <property type="entry name" value="Mlase_EEF1AKMT1/ZCCHC4"/>
</dbReference>
<evidence type="ECO:0000256" key="5">
    <source>
        <dbReference type="HAMAP-Rule" id="MF_03187"/>
    </source>
</evidence>
<evidence type="ECO:0000313" key="8">
    <source>
        <dbReference type="Proteomes" id="UP001278766"/>
    </source>
</evidence>
<keyword evidence="4 5" id="KW-0808">Transferase</keyword>
<accession>A0AAE0LYM4</accession>
<feature type="compositionally biased region" description="Polar residues" evidence="6">
    <location>
        <begin position="1"/>
        <end position="18"/>
    </location>
</feature>
<keyword evidence="2 5" id="KW-0963">Cytoplasm</keyword>
<feature type="region of interest" description="Disordered" evidence="6">
    <location>
        <begin position="1"/>
        <end position="21"/>
    </location>
</feature>